<dbReference type="Proteomes" id="UP000316095">
    <property type="component" value="Unassembled WGS sequence"/>
</dbReference>
<evidence type="ECO:0000313" key="3">
    <source>
        <dbReference type="Proteomes" id="UP000316095"/>
    </source>
</evidence>
<evidence type="ECO:0000313" key="2">
    <source>
        <dbReference type="EMBL" id="TWT61957.1"/>
    </source>
</evidence>
<dbReference type="RefSeq" id="WP_146503874.1">
    <property type="nucleotide sequence ID" value="NZ_SJPG01000001.1"/>
</dbReference>
<organism evidence="2 3">
    <name type="scientific">Rubinisphaera italica</name>
    <dbReference type="NCBI Taxonomy" id="2527969"/>
    <lineage>
        <taxon>Bacteria</taxon>
        <taxon>Pseudomonadati</taxon>
        <taxon>Planctomycetota</taxon>
        <taxon>Planctomycetia</taxon>
        <taxon>Planctomycetales</taxon>
        <taxon>Planctomycetaceae</taxon>
        <taxon>Rubinisphaera</taxon>
    </lineage>
</organism>
<proteinExistence type="predicted"/>
<feature type="domain" description="Phosphotyrosine protein phosphatase I" evidence="1">
    <location>
        <begin position="2"/>
        <end position="107"/>
    </location>
</feature>
<dbReference type="AlphaFoldDB" id="A0A5C5XG02"/>
<dbReference type="PIRSF" id="PIRSF029416">
    <property type="entry name" value="UCP029416_PTP"/>
    <property type="match status" value="1"/>
</dbReference>
<accession>A0A5C5XG02</accession>
<dbReference type="InterPro" id="IPR023485">
    <property type="entry name" value="Ptyr_pPase"/>
</dbReference>
<dbReference type="Gene3D" id="3.40.50.2300">
    <property type="match status" value="2"/>
</dbReference>
<dbReference type="OrthoDB" id="7210484at2"/>
<dbReference type="EMBL" id="SJPG01000001">
    <property type="protein sequence ID" value="TWT61957.1"/>
    <property type="molecule type" value="Genomic_DNA"/>
</dbReference>
<comment type="caution">
    <text evidence="2">The sequence shown here is derived from an EMBL/GenBank/DDBJ whole genome shotgun (WGS) entry which is preliminary data.</text>
</comment>
<dbReference type="InterPro" id="IPR016919">
    <property type="entry name" value="UCP029416_PTP"/>
</dbReference>
<dbReference type="InterPro" id="IPR036196">
    <property type="entry name" value="Ptyr_pPase_sf"/>
</dbReference>
<reference evidence="2 3" key="1">
    <citation type="submission" date="2019-02" db="EMBL/GenBank/DDBJ databases">
        <title>Deep-cultivation of Planctomycetes and their phenomic and genomic characterization uncovers novel biology.</title>
        <authorList>
            <person name="Wiegand S."/>
            <person name="Jogler M."/>
            <person name="Boedeker C."/>
            <person name="Pinto D."/>
            <person name="Vollmers J."/>
            <person name="Rivas-Marin E."/>
            <person name="Kohn T."/>
            <person name="Peeters S.H."/>
            <person name="Heuer A."/>
            <person name="Rast P."/>
            <person name="Oberbeckmann S."/>
            <person name="Bunk B."/>
            <person name="Jeske O."/>
            <person name="Meyerdierks A."/>
            <person name="Storesund J.E."/>
            <person name="Kallscheuer N."/>
            <person name="Luecker S."/>
            <person name="Lage O.M."/>
            <person name="Pohl T."/>
            <person name="Merkel B.J."/>
            <person name="Hornburger P."/>
            <person name="Mueller R.-W."/>
            <person name="Bruemmer F."/>
            <person name="Labrenz M."/>
            <person name="Spormann A.M."/>
            <person name="Op Den Camp H."/>
            <person name="Overmann J."/>
            <person name="Amann R."/>
            <person name="Jetten M.S.M."/>
            <person name="Mascher T."/>
            <person name="Medema M.H."/>
            <person name="Devos D.P."/>
            <person name="Kaster A.-K."/>
            <person name="Ovreas L."/>
            <person name="Rohde M."/>
            <person name="Galperin M.Y."/>
            <person name="Jogler C."/>
        </authorList>
    </citation>
    <scope>NUCLEOTIDE SEQUENCE [LARGE SCALE GENOMIC DNA]</scope>
    <source>
        <strain evidence="2 3">Pan54</strain>
    </source>
</reference>
<keyword evidence="3" id="KW-1185">Reference proteome</keyword>
<name>A0A5C5XG02_9PLAN</name>
<evidence type="ECO:0000259" key="1">
    <source>
        <dbReference type="SMART" id="SM00226"/>
    </source>
</evidence>
<dbReference type="SMART" id="SM00226">
    <property type="entry name" value="LMWPc"/>
    <property type="match status" value="1"/>
</dbReference>
<gene>
    <name evidence="2" type="ORF">Pan54_26950</name>
</gene>
<protein>
    <submittedName>
        <fullName evidence="2">Low molecular weight phosphotyrosine protein phosphatase</fullName>
    </submittedName>
</protein>
<sequence length="110" mass="12992">MINVLFVCGRNKWRSPTAETIYRNDDRFKVQSAGVSDKSSRTVTAKTVEWADIIFVMESEYGSRIRKMFRNNNLPKIVNLDIPDDYQFMDEELVELIRQRVETYFDDSVQ</sequence>
<dbReference type="SUPFAM" id="SSF52788">
    <property type="entry name" value="Phosphotyrosine protein phosphatases I"/>
    <property type="match status" value="1"/>
</dbReference>